<gene>
    <name evidence="2" type="ORF">ACFS2C_07065</name>
</gene>
<dbReference type="RefSeq" id="WP_377386333.1">
    <property type="nucleotide sequence ID" value="NZ_JBHSAN010000006.1"/>
</dbReference>
<sequence length="147" mass="16472">MTTPASVATVESHLEIIQLTHRYALGLGRFDPAETLAVFTEDAVWDATAVGLDRLEGHARLRDFFERDARSVADQFHIITNHVIVFDGEDRAHGTNYVFSEGHSRTGARFRAAALNEDVYRRSDDGWRIASRVISPWTPAELEGFDA</sequence>
<name>A0ABW5W889_9PSEU</name>
<dbReference type="EMBL" id="JBHUOF010000007">
    <property type="protein sequence ID" value="MFD2799145.1"/>
    <property type="molecule type" value="Genomic_DNA"/>
</dbReference>
<dbReference type="SUPFAM" id="SSF54427">
    <property type="entry name" value="NTF2-like"/>
    <property type="match status" value="1"/>
</dbReference>
<dbReference type="InterPro" id="IPR037401">
    <property type="entry name" value="SnoaL-like"/>
</dbReference>
<comment type="caution">
    <text evidence="2">The sequence shown here is derived from an EMBL/GenBank/DDBJ whole genome shotgun (WGS) entry which is preliminary data.</text>
</comment>
<evidence type="ECO:0000259" key="1">
    <source>
        <dbReference type="Pfam" id="PF13577"/>
    </source>
</evidence>
<evidence type="ECO:0000313" key="3">
    <source>
        <dbReference type="Proteomes" id="UP001597478"/>
    </source>
</evidence>
<dbReference type="Pfam" id="PF13577">
    <property type="entry name" value="SnoaL_4"/>
    <property type="match status" value="1"/>
</dbReference>
<proteinExistence type="predicted"/>
<dbReference type="Gene3D" id="3.10.450.50">
    <property type="match status" value="1"/>
</dbReference>
<reference evidence="3" key="1">
    <citation type="journal article" date="2019" name="Int. J. Syst. Evol. Microbiol.">
        <title>The Global Catalogue of Microorganisms (GCM) 10K type strain sequencing project: providing services to taxonomists for standard genome sequencing and annotation.</title>
        <authorList>
            <consortium name="The Broad Institute Genomics Platform"/>
            <consortium name="The Broad Institute Genome Sequencing Center for Infectious Disease"/>
            <person name="Wu L."/>
            <person name="Ma J."/>
        </authorList>
    </citation>
    <scope>NUCLEOTIDE SEQUENCE [LARGE SCALE GENOMIC DNA]</scope>
    <source>
        <strain evidence="3">IBRC-M 10906</strain>
    </source>
</reference>
<accession>A0ABW5W889</accession>
<dbReference type="CDD" id="cd00531">
    <property type="entry name" value="NTF2_like"/>
    <property type="match status" value="1"/>
</dbReference>
<keyword evidence="3" id="KW-1185">Reference proteome</keyword>
<evidence type="ECO:0000313" key="2">
    <source>
        <dbReference type="EMBL" id="MFD2799145.1"/>
    </source>
</evidence>
<organism evidence="2 3">
    <name type="scientific">Prauserella oleivorans</name>
    <dbReference type="NCBI Taxonomy" id="1478153"/>
    <lineage>
        <taxon>Bacteria</taxon>
        <taxon>Bacillati</taxon>
        <taxon>Actinomycetota</taxon>
        <taxon>Actinomycetes</taxon>
        <taxon>Pseudonocardiales</taxon>
        <taxon>Pseudonocardiaceae</taxon>
        <taxon>Prauserella</taxon>
    </lineage>
</organism>
<dbReference type="InterPro" id="IPR032710">
    <property type="entry name" value="NTF2-like_dom_sf"/>
</dbReference>
<protein>
    <submittedName>
        <fullName evidence="2">Nuclear transport factor 2 family protein</fullName>
    </submittedName>
</protein>
<feature type="domain" description="SnoaL-like" evidence="1">
    <location>
        <begin position="9"/>
        <end position="132"/>
    </location>
</feature>
<dbReference type="Proteomes" id="UP001597478">
    <property type="component" value="Unassembled WGS sequence"/>
</dbReference>